<name>A0A0S4JG56_BODSA</name>
<evidence type="ECO:0000313" key="5">
    <source>
        <dbReference type="Proteomes" id="UP000051952"/>
    </source>
</evidence>
<keyword evidence="2" id="KW-0472">Membrane</keyword>
<evidence type="ECO:0000259" key="3">
    <source>
        <dbReference type="SMART" id="SM00317"/>
    </source>
</evidence>
<dbReference type="OMA" id="LHDRYRF"/>
<feature type="domain" description="SET" evidence="3">
    <location>
        <begin position="232"/>
        <end position="545"/>
    </location>
</feature>
<keyword evidence="5" id="KW-1185">Reference proteome</keyword>
<feature type="compositionally biased region" description="Acidic residues" evidence="1">
    <location>
        <begin position="409"/>
        <end position="418"/>
    </location>
</feature>
<feature type="region of interest" description="Disordered" evidence="1">
    <location>
        <begin position="630"/>
        <end position="661"/>
    </location>
</feature>
<dbReference type="Pfam" id="PF00856">
    <property type="entry name" value="SET"/>
    <property type="match status" value="1"/>
</dbReference>
<feature type="compositionally biased region" description="Low complexity" evidence="1">
    <location>
        <begin position="459"/>
        <end position="479"/>
    </location>
</feature>
<proteinExistence type="predicted"/>
<dbReference type="Gene3D" id="2.170.270.10">
    <property type="entry name" value="SET domain"/>
    <property type="match status" value="2"/>
</dbReference>
<feature type="region of interest" description="Disordered" evidence="1">
    <location>
        <begin position="1"/>
        <end position="25"/>
    </location>
</feature>
<accession>A0A0S4JG56</accession>
<dbReference type="InterPro" id="IPR001214">
    <property type="entry name" value="SET_dom"/>
</dbReference>
<dbReference type="SMART" id="SM00317">
    <property type="entry name" value="SET"/>
    <property type="match status" value="1"/>
</dbReference>
<dbReference type="SUPFAM" id="SSF82199">
    <property type="entry name" value="SET domain"/>
    <property type="match status" value="2"/>
</dbReference>
<dbReference type="GO" id="GO:0005634">
    <property type="term" value="C:nucleus"/>
    <property type="evidence" value="ECO:0007669"/>
    <property type="project" value="TreeGrafter"/>
</dbReference>
<feature type="compositionally biased region" description="Basic and acidic residues" evidence="1">
    <location>
        <begin position="436"/>
        <end position="458"/>
    </location>
</feature>
<evidence type="ECO:0000256" key="1">
    <source>
        <dbReference type="SAM" id="MobiDB-lite"/>
    </source>
</evidence>
<evidence type="ECO:0000313" key="4">
    <source>
        <dbReference type="EMBL" id="CUG87960.1"/>
    </source>
</evidence>
<dbReference type="AlphaFoldDB" id="A0A0S4JG56"/>
<dbReference type="EMBL" id="CYKH01001604">
    <property type="protein sequence ID" value="CUG87960.1"/>
    <property type="molecule type" value="Genomic_DNA"/>
</dbReference>
<protein>
    <submittedName>
        <fullName evidence="4">Transmembrane protein, putative</fullName>
    </submittedName>
</protein>
<dbReference type="VEuPathDB" id="TriTrypDB:BSAL_12885"/>
<dbReference type="OrthoDB" id="1028014at2759"/>
<keyword evidence="2 4" id="KW-0812">Transmembrane</keyword>
<dbReference type="InterPro" id="IPR050869">
    <property type="entry name" value="H3K4_H4K5_MeTrfase"/>
</dbReference>
<dbReference type="InterPro" id="IPR046341">
    <property type="entry name" value="SET_dom_sf"/>
</dbReference>
<evidence type="ECO:0000256" key="2">
    <source>
        <dbReference type="SAM" id="Phobius"/>
    </source>
</evidence>
<keyword evidence="2" id="KW-1133">Transmembrane helix</keyword>
<organism evidence="4 5">
    <name type="scientific">Bodo saltans</name>
    <name type="common">Flagellated protozoan</name>
    <dbReference type="NCBI Taxonomy" id="75058"/>
    <lineage>
        <taxon>Eukaryota</taxon>
        <taxon>Discoba</taxon>
        <taxon>Euglenozoa</taxon>
        <taxon>Kinetoplastea</taxon>
        <taxon>Metakinetoplastina</taxon>
        <taxon>Eubodonida</taxon>
        <taxon>Bodonidae</taxon>
        <taxon>Bodo</taxon>
    </lineage>
</organism>
<feature type="region of interest" description="Disordered" evidence="1">
    <location>
        <begin position="39"/>
        <end position="66"/>
    </location>
</feature>
<sequence length="661" mass="73440">MRRHFANQARPRLSRLQSTLPRKPKSAASWFVSGGYEFPGEVSSSPQQASAKRRPTETVTVVDESIGSSPRAAEDVIIHQQHEPSDLRLHAAKSDVERFIEEALLQEQRLTLEENQSIPIPKHPDDLVPEFRRFKRHAKHIVVIPDPDYPTFERKDQFVALPPSKMHPWVEDTVRGPHIVHGDGQLGMIGSGEVGFDADHVSQALPKGWRGLEHRSIIGRSLPDANGNILNGDTVVKHSLSLTGRGVFATKQVKEGDIIMVVANTAQSLGLSGEQRRLVNMSVDILRAAYEGKEEDREFLFNWIFTGQLSSLVEKWPERLTNEVIEKIGGREILDALELHPSHIARLAAVIDMNSFVVESSFDERRGMAYWPEAGFLNHSCDPNATYEIVPDHMFKESDYFVGPSADGQFDESVDELDNAGTSPGVGGGHQSPTAKKNEDAPGNDPAKECSTPHKDDTSSATSSDTDNVSPSHSAAAAAPPIPPSTGNEISTSSHSNDGDDVELYKDVDLTAKGAPGYLFCVKATKDIAVGEEILISYVPTEWNFDARQYVLHDRYRFRCKCPRCAPTIDSKYAAVPRFMLFTLVFLLTIQLWLVREKQRLMLQDGMPVEGELPRRKGLRYAIEEAHFNSSHQAQHKLDGTPNMTVPDKVYANDPMLTPPR</sequence>
<reference evidence="5" key="1">
    <citation type="submission" date="2015-09" db="EMBL/GenBank/DDBJ databases">
        <authorList>
            <consortium name="Pathogen Informatics"/>
        </authorList>
    </citation>
    <scope>NUCLEOTIDE SEQUENCE [LARGE SCALE GENOMIC DNA]</scope>
    <source>
        <strain evidence="5">Lake Konstanz</strain>
    </source>
</reference>
<feature type="compositionally biased region" description="Polar residues" evidence="1">
    <location>
        <begin position="486"/>
        <end position="496"/>
    </location>
</feature>
<feature type="region of interest" description="Disordered" evidence="1">
    <location>
        <begin position="406"/>
        <end position="499"/>
    </location>
</feature>
<dbReference type="PANTHER" id="PTHR12197">
    <property type="entry name" value="HISTONE-LYSINE N-METHYLTRANSFERASE SMYD"/>
    <property type="match status" value="1"/>
</dbReference>
<dbReference type="PANTHER" id="PTHR12197:SF279">
    <property type="entry name" value="SET DOMAIN-CONTAINING PROTEIN"/>
    <property type="match status" value="1"/>
</dbReference>
<feature type="transmembrane region" description="Helical" evidence="2">
    <location>
        <begin position="575"/>
        <end position="595"/>
    </location>
</feature>
<dbReference type="Proteomes" id="UP000051952">
    <property type="component" value="Unassembled WGS sequence"/>
</dbReference>
<gene>
    <name evidence="4" type="ORF">BSAL_12885</name>
</gene>